<dbReference type="InterPro" id="IPR023299">
    <property type="entry name" value="ATPase_P-typ_cyto_dom_N"/>
</dbReference>
<keyword evidence="4 15" id="KW-0812">Transmembrane</keyword>
<keyword evidence="2 15" id="KW-0813">Transport</keyword>
<dbReference type="FunFam" id="3.40.50.1000:FF:000001">
    <property type="entry name" value="Phospholipid-transporting ATPase IC"/>
    <property type="match status" value="1"/>
</dbReference>
<evidence type="ECO:0000313" key="18">
    <source>
        <dbReference type="EMBL" id="KJE89783.1"/>
    </source>
</evidence>
<evidence type="ECO:0000256" key="4">
    <source>
        <dbReference type="ARBA" id="ARBA00022692"/>
    </source>
</evidence>
<dbReference type="EMBL" id="KE346361">
    <property type="protein sequence ID" value="KJE89783.1"/>
    <property type="molecule type" value="Genomic_DNA"/>
</dbReference>
<dbReference type="Gene3D" id="3.40.1110.10">
    <property type="entry name" value="Calcium-transporting ATPase, cytoplasmic domain N"/>
    <property type="match status" value="1"/>
</dbReference>
<keyword evidence="6 15" id="KW-0547">Nucleotide-binding</keyword>
<dbReference type="Gene3D" id="2.70.150.10">
    <property type="entry name" value="Calcium-transporting ATPase, cytoplasmic transduction domain A"/>
    <property type="match status" value="1"/>
</dbReference>
<keyword evidence="19" id="KW-1185">Reference proteome</keyword>
<dbReference type="NCBIfam" id="TIGR01517">
    <property type="entry name" value="ATPase-IIB_Ca"/>
    <property type="match status" value="1"/>
</dbReference>
<dbReference type="SFLD" id="SFLDS00003">
    <property type="entry name" value="Haloacid_Dehalogenase"/>
    <property type="match status" value="1"/>
</dbReference>
<dbReference type="AlphaFoldDB" id="A0A0D2WJX7"/>
<keyword evidence="5" id="KW-0479">Metal-binding</keyword>
<feature type="domain" description="P-type ATPase A" evidence="16">
    <location>
        <begin position="2"/>
        <end position="88"/>
    </location>
</feature>
<dbReference type="InterPro" id="IPR008250">
    <property type="entry name" value="ATPase_P-typ_transduc_dom_A_sf"/>
</dbReference>
<dbReference type="FunFam" id="1.20.1110.10:FF:000039">
    <property type="entry name" value="Calcium-transporting ATPase"/>
    <property type="match status" value="1"/>
</dbReference>
<dbReference type="Pfam" id="PF13246">
    <property type="entry name" value="Cation_ATPase"/>
    <property type="match status" value="1"/>
</dbReference>
<dbReference type="OrthoDB" id="3352408at2759"/>
<evidence type="ECO:0000256" key="5">
    <source>
        <dbReference type="ARBA" id="ARBA00022723"/>
    </source>
</evidence>
<feature type="domain" description="Cation-transporting P-type ATPase C-terminal" evidence="17">
    <location>
        <begin position="591"/>
        <end position="761"/>
    </location>
</feature>
<evidence type="ECO:0000256" key="15">
    <source>
        <dbReference type="RuleBase" id="RU361146"/>
    </source>
</evidence>
<evidence type="ECO:0000256" key="8">
    <source>
        <dbReference type="ARBA" id="ARBA00022840"/>
    </source>
</evidence>
<evidence type="ECO:0000259" key="16">
    <source>
        <dbReference type="Pfam" id="PF00122"/>
    </source>
</evidence>
<evidence type="ECO:0000256" key="11">
    <source>
        <dbReference type="ARBA" id="ARBA00022989"/>
    </source>
</evidence>
<dbReference type="SUPFAM" id="SSF81660">
    <property type="entry name" value="Metal cation-transporting ATPase, ATP-binding domain N"/>
    <property type="match status" value="1"/>
</dbReference>
<dbReference type="FunCoup" id="A0A0D2WJX7">
    <property type="interactions" value="266"/>
</dbReference>
<accession>A0A0D2WJX7</accession>
<keyword evidence="9" id="KW-0460">Magnesium</keyword>
<dbReference type="InterPro" id="IPR006068">
    <property type="entry name" value="ATPase_P-typ_cation-transptr_C"/>
</dbReference>
<evidence type="ECO:0000256" key="1">
    <source>
        <dbReference type="ARBA" id="ARBA00004127"/>
    </source>
</evidence>
<dbReference type="Pfam" id="PF00122">
    <property type="entry name" value="E1-E2_ATPase"/>
    <property type="match status" value="1"/>
</dbReference>
<dbReference type="InParanoid" id="A0A0D2WJX7"/>
<evidence type="ECO:0000256" key="14">
    <source>
        <dbReference type="ARBA" id="ARBA00048694"/>
    </source>
</evidence>
<dbReference type="GO" id="GO:0012505">
    <property type="term" value="C:endomembrane system"/>
    <property type="evidence" value="ECO:0007669"/>
    <property type="project" value="UniProtKB-SubCell"/>
</dbReference>
<dbReference type="STRING" id="595528.A0A0D2WJX7"/>
<name>A0A0D2WJX7_CAPO3</name>
<dbReference type="PANTHER" id="PTHR24093:SF369">
    <property type="entry name" value="CALCIUM-TRANSPORTING ATPASE"/>
    <property type="match status" value="1"/>
</dbReference>
<dbReference type="PROSITE" id="PS00154">
    <property type="entry name" value="ATPASE_E1_E2"/>
    <property type="match status" value="1"/>
</dbReference>
<dbReference type="GO" id="GO:0005886">
    <property type="term" value="C:plasma membrane"/>
    <property type="evidence" value="ECO:0007669"/>
    <property type="project" value="TreeGrafter"/>
</dbReference>
<feature type="transmembrane region" description="Helical" evidence="15">
    <location>
        <begin position="711"/>
        <end position="731"/>
    </location>
</feature>
<dbReference type="Gene3D" id="3.40.50.1000">
    <property type="entry name" value="HAD superfamily/HAD-like"/>
    <property type="match status" value="1"/>
</dbReference>
<dbReference type="Gene3D" id="1.20.1110.10">
    <property type="entry name" value="Calcium-transporting ATPase, transmembrane domain"/>
    <property type="match status" value="1"/>
</dbReference>
<keyword evidence="7 15" id="KW-0106">Calcium</keyword>
<gene>
    <name evidence="18" type="ORF">CAOG_001208</name>
</gene>
<evidence type="ECO:0000256" key="9">
    <source>
        <dbReference type="ARBA" id="ARBA00022842"/>
    </source>
</evidence>
<dbReference type="SFLD" id="SFLDG00002">
    <property type="entry name" value="C1.7:_P-type_atpase_like"/>
    <property type="match status" value="1"/>
</dbReference>
<comment type="similarity">
    <text evidence="15">Belongs to the cation transport ATPase (P-type) (TC 3.A.3) family.</text>
</comment>
<dbReference type="InterPro" id="IPR018303">
    <property type="entry name" value="ATPase_P-typ_P_site"/>
</dbReference>
<evidence type="ECO:0000256" key="12">
    <source>
        <dbReference type="ARBA" id="ARBA00023065"/>
    </source>
</evidence>
<feature type="transmembrane region" description="Helical" evidence="15">
    <location>
        <begin position="743"/>
        <end position="764"/>
    </location>
</feature>
<dbReference type="FunFam" id="3.40.50.1000:FF:000018">
    <property type="entry name" value="Calcium-transporting ATPase"/>
    <property type="match status" value="1"/>
</dbReference>
<keyword evidence="8 15" id="KW-0067">ATP-binding</keyword>
<dbReference type="PhylomeDB" id="A0A0D2WJX7"/>
<dbReference type="InterPro" id="IPR059000">
    <property type="entry name" value="ATPase_P-type_domA"/>
</dbReference>
<dbReference type="GO" id="GO:0046872">
    <property type="term" value="F:metal ion binding"/>
    <property type="evidence" value="ECO:0007669"/>
    <property type="project" value="UniProtKB-KW"/>
</dbReference>
<evidence type="ECO:0000256" key="10">
    <source>
        <dbReference type="ARBA" id="ARBA00022967"/>
    </source>
</evidence>
<evidence type="ECO:0000256" key="13">
    <source>
        <dbReference type="ARBA" id="ARBA00023136"/>
    </source>
</evidence>
<evidence type="ECO:0000256" key="6">
    <source>
        <dbReference type="ARBA" id="ARBA00022741"/>
    </source>
</evidence>
<dbReference type="InterPro" id="IPR006408">
    <property type="entry name" value="P-type_ATPase_IIB"/>
</dbReference>
<comment type="subcellular location">
    <subcellularLocation>
        <location evidence="1">Endomembrane system</location>
        <topology evidence="1">Multi-pass membrane protein</topology>
    </subcellularLocation>
    <subcellularLocation>
        <location evidence="15">Membrane</location>
        <topology evidence="15">Multi-pass membrane protein</topology>
    </subcellularLocation>
</comment>
<evidence type="ECO:0000313" key="19">
    <source>
        <dbReference type="Proteomes" id="UP000008743"/>
    </source>
</evidence>
<comment type="caution">
    <text evidence="15">Lacks conserved residue(s) required for the propagation of feature annotation.</text>
</comment>
<comment type="function">
    <text evidence="15">Catalyzes the hydrolysis of ATP coupled with the transport of calcium.</text>
</comment>
<keyword evidence="10" id="KW-1278">Translocase</keyword>
<feature type="transmembrane region" description="Helical" evidence="15">
    <location>
        <begin position="111"/>
        <end position="133"/>
    </location>
</feature>
<evidence type="ECO:0000259" key="17">
    <source>
        <dbReference type="Pfam" id="PF00689"/>
    </source>
</evidence>
<evidence type="ECO:0000256" key="7">
    <source>
        <dbReference type="ARBA" id="ARBA00022837"/>
    </source>
</evidence>
<keyword evidence="13 15" id="KW-0472">Membrane</keyword>
<dbReference type="PANTHER" id="PTHR24093">
    <property type="entry name" value="CATION TRANSPORTING ATPASE"/>
    <property type="match status" value="1"/>
</dbReference>
<keyword evidence="12 15" id="KW-0406">Ion transport</keyword>
<dbReference type="NCBIfam" id="TIGR01494">
    <property type="entry name" value="ATPase_P-type"/>
    <property type="match status" value="2"/>
</dbReference>
<keyword evidence="3 15" id="KW-0109">Calcium transport</keyword>
<dbReference type="PRINTS" id="PR00120">
    <property type="entry name" value="HATPASE"/>
</dbReference>
<evidence type="ECO:0000256" key="2">
    <source>
        <dbReference type="ARBA" id="ARBA00022448"/>
    </source>
</evidence>
<dbReference type="InterPro" id="IPR036412">
    <property type="entry name" value="HAD-like_sf"/>
</dbReference>
<dbReference type="GO" id="GO:0016887">
    <property type="term" value="F:ATP hydrolysis activity"/>
    <property type="evidence" value="ECO:0007669"/>
    <property type="project" value="InterPro"/>
</dbReference>
<dbReference type="eggNOG" id="KOG0204">
    <property type="taxonomic scope" value="Eukaryota"/>
</dbReference>
<feature type="transmembrane region" description="Helical" evidence="15">
    <location>
        <begin position="597"/>
        <end position="617"/>
    </location>
</feature>
<proteinExistence type="inferred from homology"/>
<reference evidence="19" key="1">
    <citation type="submission" date="2011-02" db="EMBL/GenBank/DDBJ databases">
        <title>The Genome Sequence of Capsaspora owczarzaki ATCC 30864.</title>
        <authorList>
            <person name="Russ C."/>
            <person name="Cuomo C."/>
            <person name="Burger G."/>
            <person name="Gray M.W."/>
            <person name="Holland P.W.H."/>
            <person name="King N."/>
            <person name="Lang F.B.F."/>
            <person name="Roger A.J."/>
            <person name="Ruiz-Trillo I."/>
            <person name="Young S.K."/>
            <person name="Zeng Q."/>
            <person name="Gargeya S."/>
            <person name="Alvarado L."/>
            <person name="Berlin A."/>
            <person name="Chapman S.B."/>
            <person name="Chen Z."/>
            <person name="Freedman E."/>
            <person name="Gellesch M."/>
            <person name="Goldberg J."/>
            <person name="Griggs A."/>
            <person name="Gujja S."/>
            <person name="Heilman E."/>
            <person name="Heiman D."/>
            <person name="Howarth C."/>
            <person name="Mehta T."/>
            <person name="Neiman D."/>
            <person name="Pearson M."/>
            <person name="Roberts A."/>
            <person name="Saif S."/>
            <person name="Shea T."/>
            <person name="Shenoy N."/>
            <person name="Sisk P."/>
            <person name="Stolte C."/>
            <person name="Sykes S."/>
            <person name="White J."/>
            <person name="Yandava C."/>
            <person name="Haas B."/>
            <person name="Nusbaum C."/>
            <person name="Birren B."/>
        </authorList>
    </citation>
    <scope>NUCLEOTIDE SEQUENCE</scope>
    <source>
        <strain evidence="19">ATCC 30864</strain>
    </source>
</reference>
<feature type="transmembrane region" description="Helical" evidence="15">
    <location>
        <begin position="638"/>
        <end position="660"/>
    </location>
</feature>
<dbReference type="InterPro" id="IPR023298">
    <property type="entry name" value="ATPase_P-typ_TM_dom_sf"/>
</dbReference>
<feature type="transmembrane region" description="Helical" evidence="15">
    <location>
        <begin position="564"/>
        <end position="585"/>
    </location>
</feature>
<protein>
    <recommendedName>
        <fullName evidence="15">Calcium-transporting ATPase</fullName>
        <ecNumber evidence="15">7.2.2.10</ecNumber>
    </recommendedName>
</protein>
<dbReference type="InterPro" id="IPR001757">
    <property type="entry name" value="P_typ_ATPase"/>
</dbReference>
<evidence type="ECO:0000256" key="3">
    <source>
        <dbReference type="ARBA" id="ARBA00022568"/>
    </source>
</evidence>
<dbReference type="InterPro" id="IPR044492">
    <property type="entry name" value="P_typ_ATPase_HD_dom"/>
</dbReference>
<comment type="catalytic activity">
    <reaction evidence="14 15">
        <text>Ca(2+)(in) + ATP + H2O = Ca(2+)(out) + ADP + phosphate + H(+)</text>
        <dbReference type="Rhea" id="RHEA:18105"/>
        <dbReference type="ChEBI" id="CHEBI:15377"/>
        <dbReference type="ChEBI" id="CHEBI:15378"/>
        <dbReference type="ChEBI" id="CHEBI:29108"/>
        <dbReference type="ChEBI" id="CHEBI:30616"/>
        <dbReference type="ChEBI" id="CHEBI:43474"/>
        <dbReference type="ChEBI" id="CHEBI:456216"/>
        <dbReference type="EC" id="7.2.2.10"/>
    </reaction>
</comment>
<dbReference type="SUPFAM" id="SSF81665">
    <property type="entry name" value="Calcium ATPase, transmembrane domain M"/>
    <property type="match status" value="1"/>
</dbReference>
<dbReference type="SUPFAM" id="SSF56784">
    <property type="entry name" value="HAD-like"/>
    <property type="match status" value="1"/>
</dbReference>
<feature type="transmembrane region" description="Helical" evidence="15">
    <location>
        <begin position="153"/>
        <end position="179"/>
    </location>
</feature>
<dbReference type="GO" id="GO:0005524">
    <property type="term" value="F:ATP binding"/>
    <property type="evidence" value="ECO:0007669"/>
    <property type="project" value="UniProtKB-KW"/>
</dbReference>
<dbReference type="PRINTS" id="PR00119">
    <property type="entry name" value="CATATPASE"/>
</dbReference>
<dbReference type="Proteomes" id="UP000008743">
    <property type="component" value="Unassembled WGS sequence"/>
</dbReference>
<organism evidence="18 19">
    <name type="scientific">Capsaspora owczarzaki (strain ATCC 30864)</name>
    <dbReference type="NCBI Taxonomy" id="595528"/>
    <lineage>
        <taxon>Eukaryota</taxon>
        <taxon>Filasterea</taxon>
        <taxon>Capsaspora</taxon>
    </lineage>
</organism>
<dbReference type="SFLD" id="SFLDF00027">
    <property type="entry name" value="p-type_atpase"/>
    <property type="match status" value="1"/>
</dbReference>
<dbReference type="SUPFAM" id="SSF81653">
    <property type="entry name" value="Calcium ATPase, transduction domain A"/>
    <property type="match status" value="1"/>
</dbReference>
<sequence>MQIPVAEVLVGDRVEISTGDILSADGVFISGASIKCDESGATGESDAVKKGTGHKEDPFFLSGTMVLEGSGAMLVTATGVHSFNGKLLMALRVENEGTPLQIKLEALAESIAYFGIVMAAVTFSSLIGKHLFISHLNGEELFDEHFFSAIVKYTITAITMLVVAVPEGLPLAVTMALAYSTMKMLEDNNLVRHIDACETMGGATNICSDKTGTLTENRMTVVKGAIAGNAFESVTPAVGSQMAAPVRDLLFQGIAVNSNAYETTREDGTKAFIGSKTECALLQFSSKLGSDFVGVRKSSNVARVYPFSSRLKSMSTVVAVDSKKHRIYVKGASEIIVGRCDRILNASGTAVPLTAAHGVSAKIDELAQEALRTIGLAYADLDSFVPVDGDDEGPQVKLVLIGIVGIEDPVREAVPKAVKDCQQAGITVRMVTGDNIITARSIAKKCGILTEGGLCMEGPEFRKLTGSELTRVATSLQVLARSSPMDKQVLVDTLKKAGQVVAVTGDGTNDGPALKLANVGFSMGIAGTEVAKEASDIVLMDDNFASIVKAVSWGRNVYDSIRRFLQFQMTVNVAAVALAFIGSITSEHGESPLKPVQLLWVNLIMDTMAALALATDSPTPDMLKRKPYAKNESLITPLMWRNILGQALFQMVVNLSILYFGDKIFGVELHSVKHLTFFFNIFVFCQVFNEINARKIYGELNIFAGLFSNRLFMSVIVFTVVMQFLFVEFGGSFVGTTSLSLREWLVCIGVGALSMPVALLLHYVPVPGAKPAAPVAAATTTPTAPAATVHAPKPAANWAKLAAATNHSRSPSPKLVDVARQVRTTNSILTFIRRRRSHHQFALKDEK</sequence>
<dbReference type="EC" id="7.2.2.10" evidence="15"/>
<keyword evidence="11 15" id="KW-1133">Transmembrane helix</keyword>
<dbReference type="InterPro" id="IPR023214">
    <property type="entry name" value="HAD_sf"/>
</dbReference>
<feature type="transmembrane region" description="Helical" evidence="15">
    <location>
        <begin position="672"/>
        <end position="691"/>
    </location>
</feature>
<dbReference type="Pfam" id="PF00689">
    <property type="entry name" value="Cation_ATPase_C"/>
    <property type="match status" value="1"/>
</dbReference>
<dbReference type="GO" id="GO:0005388">
    <property type="term" value="F:P-type calcium transporter activity"/>
    <property type="evidence" value="ECO:0007669"/>
    <property type="project" value="UniProtKB-EC"/>
</dbReference>